<dbReference type="GeneID" id="87953322"/>
<dbReference type="InterPro" id="IPR001138">
    <property type="entry name" value="Zn2Cys6_DnaBD"/>
</dbReference>
<feature type="region of interest" description="Disordered" evidence="6">
    <location>
        <begin position="821"/>
        <end position="844"/>
    </location>
</feature>
<dbReference type="Gene3D" id="4.10.240.10">
    <property type="entry name" value="Zn(2)-C6 fungal-type DNA-binding domain"/>
    <property type="match status" value="1"/>
</dbReference>
<evidence type="ECO:0000256" key="6">
    <source>
        <dbReference type="SAM" id="MobiDB-lite"/>
    </source>
</evidence>
<evidence type="ECO:0000256" key="3">
    <source>
        <dbReference type="ARBA" id="ARBA00023015"/>
    </source>
</evidence>
<dbReference type="PANTHER" id="PTHR47338">
    <property type="entry name" value="ZN(II)2CYS6 TRANSCRIPTION FACTOR (EUROFUNG)-RELATED"/>
    <property type="match status" value="1"/>
</dbReference>
<dbReference type="Pfam" id="PF04082">
    <property type="entry name" value="Fungal_trans"/>
    <property type="match status" value="1"/>
</dbReference>
<evidence type="ECO:0000256" key="1">
    <source>
        <dbReference type="ARBA" id="ARBA00004123"/>
    </source>
</evidence>
<evidence type="ECO:0000313" key="8">
    <source>
        <dbReference type="EMBL" id="WRT64260.1"/>
    </source>
</evidence>
<dbReference type="InterPro" id="IPR050815">
    <property type="entry name" value="TF_fung"/>
</dbReference>
<organism evidence="8 9">
    <name type="scientific">Kwoniella shivajii</name>
    <dbReference type="NCBI Taxonomy" id="564305"/>
    <lineage>
        <taxon>Eukaryota</taxon>
        <taxon>Fungi</taxon>
        <taxon>Dikarya</taxon>
        <taxon>Basidiomycota</taxon>
        <taxon>Agaricomycotina</taxon>
        <taxon>Tremellomycetes</taxon>
        <taxon>Tremellales</taxon>
        <taxon>Cryptococcaceae</taxon>
        <taxon>Kwoniella</taxon>
    </lineage>
</organism>
<evidence type="ECO:0000313" key="9">
    <source>
        <dbReference type="Proteomes" id="UP001329825"/>
    </source>
</evidence>
<feature type="domain" description="Xylanolytic transcriptional activator regulatory" evidence="7">
    <location>
        <begin position="471"/>
        <end position="558"/>
    </location>
</feature>
<comment type="subcellular location">
    <subcellularLocation>
        <location evidence="1">Nucleus</location>
    </subcellularLocation>
</comment>
<dbReference type="RefSeq" id="XP_062789000.1">
    <property type="nucleotide sequence ID" value="XM_062932949.1"/>
</dbReference>
<keyword evidence="3" id="KW-0805">Transcription regulation</keyword>
<feature type="compositionally biased region" description="Low complexity" evidence="6">
    <location>
        <begin position="21"/>
        <end position="32"/>
    </location>
</feature>
<dbReference type="Proteomes" id="UP001329825">
    <property type="component" value="Chromosome 1"/>
</dbReference>
<gene>
    <name evidence="8" type="ORF">IL334_001191</name>
</gene>
<keyword evidence="5" id="KW-0539">Nucleus</keyword>
<dbReference type="SMART" id="SM00906">
    <property type="entry name" value="Fungal_trans"/>
    <property type="match status" value="1"/>
</dbReference>
<feature type="region of interest" description="Disordered" evidence="6">
    <location>
        <begin position="1"/>
        <end position="34"/>
    </location>
</feature>
<proteinExistence type="predicted"/>
<evidence type="ECO:0000256" key="2">
    <source>
        <dbReference type="ARBA" id="ARBA00022723"/>
    </source>
</evidence>
<dbReference type="PANTHER" id="PTHR47338:SF29">
    <property type="entry name" value="ZN(2)-C6 FUNGAL-TYPE DOMAIN-CONTAINING PROTEIN"/>
    <property type="match status" value="1"/>
</dbReference>
<feature type="region of interest" description="Disordered" evidence="6">
    <location>
        <begin position="92"/>
        <end position="127"/>
    </location>
</feature>
<sequence length="915" mass="102271">MSEVYNSSQAKLSSTAGSTPSAISASRVNSSSTPDDFIDAEIPKVLARNTACHQCRKKKLVSLFSILTLMLYTNPSQKCNAQKPICSNCQKPRVRASHKSDDSPEAEACTWDGPKEPSARTRRRRESAKRQAFVAEEHAGQPTAVRAKKAKLAELEDRIANCHGVLEGSRQTPIEPLRDSSYSVIPQDSIISINSDILSQPLLPGKRPYTYQHPPFSLGFSEDIHVYPESRTTAERHWGTVDASLGQENVNSQFERLNGAARYATDPKEVIPDTNQSQTVMPASATYEVDYDPDLFAGFPDLIWPDWPKDLPKFEIIEHLVTTFFSKVPTLPKMLNRRLLLQNLLLPPSHSDFPARPLLHAICAVTSNFVSETALATRAYFPIGTSSSEFTHPTRDFEHDSHASRSAFTGIAMGRKPEPTTPLSRFQLWHRRKAFESFFAHVDRGDRLLQCIQSYIITTAVDQYNAWWTDMWMETGALLRMATPMRLNESPNSPDGSLRRHGSMLMAPASSDWEQAERDRTWWSAYMLERGATMSTTWASSLDDDEITVELPALQSTFDNGFGDLTGIQTLHSPDLFTSHPPRHRDSFCLLVKSIKLHTEVNRFLRQYGRGSHNVATYLSNPTFRVLLSQINAFKMSFPPEFRRPTHFKTGEGAAALDRDLIQALWIMHAASICLGEPLITNETWTEEGARMTLAAIRAALSLLYDIIATSYDLTLFSPQCSFVWCLASRGLLRFIDAAIQSGDLVSGAVFRSEIEVFRLAMQRYGERFPIGNRHLKMIDDVLAQQEGKAPKKKSYAILYDCSKEDAFETERTVGANFSETASSTMFTPGQSDGLTPDNPIRNQPFSILMDPDSQLSNKGSDGGTVQTSLPTMTNVEIQDNWDINSFSFDVDAVASLFEATGAVFDVSQFQSMLQ</sequence>
<evidence type="ECO:0000256" key="5">
    <source>
        <dbReference type="ARBA" id="ARBA00023242"/>
    </source>
</evidence>
<keyword evidence="2" id="KW-0479">Metal-binding</keyword>
<accession>A0ABZ1CRL2</accession>
<dbReference type="CDD" id="cd00067">
    <property type="entry name" value="GAL4"/>
    <property type="match status" value="1"/>
</dbReference>
<dbReference type="InterPro" id="IPR036864">
    <property type="entry name" value="Zn2-C6_fun-type_DNA-bd_sf"/>
</dbReference>
<evidence type="ECO:0000259" key="7">
    <source>
        <dbReference type="SMART" id="SM00906"/>
    </source>
</evidence>
<protein>
    <recommendedName>
        <fullName evidence="7">Xylanolytic transcriptional activator regulatory domain-containing protein</fullName>
    </recommendedName>
</protein>
<feature type="compositionally biased region" description="Polar residues" evidence="6">
    <location>
        <begin position="821"/>
        <end position="834"/>
    </location>
</feature>
<name>A0ABZ1CRL2_9TREE</name>
<reference evidence="8 9" key="1">
    <citation type="submission" date="2024-01" db="EMBL/GenBank/DDBJ databases">
        <title>Comparative genomics of Cryptococcus and Kwoniella reveals pathogenesis evolution and contrasting modes of karyotype evolution via chromosome fusion or intercentromeric recombination.</title>
        <authorList>
            <person name="Coelho M.A."/>
            <person name="David-Palma M."/>
            <person name="Shea T."/>
            <person name="Bowers K."/>
            <person name="McGinley-Smith S."/>
            <person name="Mohammad A.W."/>
            <person name="Gnirke A."/>
            <person name="Yurkov A.M."/>
            <person name="Nowrousian M."/>
            <person name="Sun S."/>
            <person name="Cuomo C.A."/>
            <person name="Heitman J."/>
        </authorList>
    </citation>
    <scope>NUCLEOTIDE SEQUENCE [LARGE SCALE GENOMIC DNA]</scope>
    <source>
        <strain evidence="8">CBS 11374</strain>
    </source>
</reference>
<keyword evidence="4" id="KW-0804">Transcription</keyword>
<dbReference type="EMBL" id="CP141881">
    <property type="protein sequence ID" value="WRT64260.1"/>
    <property type="molecule type" value="Genomic_DNA"/>
</dbReference>
<dbReference type="CDD" id="cd12148">
    <property type="entry name" value="fungal_TF_MHR"/>
    <property type="match status" value="1"/>
</dbReference>
<keyword evidence="9" id="KW-1185">Reference proteome</keyword>
<feature type="compositionally biased region" description="Polar residues" evidence="6">
    <location>
        <begin position="1"/>
        <end position="20"/>
    </location>
</feature>
<dbReference type="InterPro" id="IPR007219">
    <property type="entry name" value="XnlR_reg_dom"/>
</dbReference>
<evidence type="ECO:0000256" key="4">
    <source>
        <dbReference type="ARBA" id="ARBA00023163"/>
    </source>
</evidence>